<protein>
    <submittedName>
        <fullName evidence="1">Uncharacterized protein</fullName>
    </submittedName>
</protein>
<evidence type="ECO:0000313" key="1">
    <source>
        <dbReference type="EMBL" id="CAI2375657.1"/>
    </source>
</evidence>
<name>A0AAD1XN11_EUPCR</name>
<comment type="caution">
    <text evidence="1">The sequence shown here is derived from an EMBL/GenBank/DDBJ whole genome shotgun (WGS) entry which is preliminary data.</text>
</comment>
<sequence length="257" mass="29304">MELIRREELELLEKEYYLDTFCESKHSRDKASKIWKFPKKIKNPNKCSICKFLSLKLPKALISSTSHQRYCRIDLISTNNFSSILYIQQKKTGSIELMSSITENFSILSGSPMVPLKMKFIGIPTTICNFKRMQINQSVFIKIFITLPSAQRLVFLNCSLQPITKFPSLTSTLSRTKLKLLDNRDFEGGSVSSRSFVFRSVLKFVKRGGITSHHLASICITPCTDQERLKDLVQELGLTDIQFASGEKVNSVSILEM</sequence>
<dbReference type="Proteomes" id="UP001295684">
    <property type="component" value="Unassembled WGS sequence"/>
</dbReference>
<proteinExistence type="predicted"/>
<evidence type="ECO:0000313" key="2">
    <source>
        <dbReference type="Proteomes" id="UP001295684"/>
    </source>
</evidence>
<gene>
    <name evidence="1" type="ORF">ECRASSUSDP1_LOCUS17020</name>
</gene>
<reference evidence="1" key="1">
    <citation type="submission" date="2023-07" db="EMBL/GenBank/DDBJ databases">
        <authorList>
            <consortium name="AG Swart"/>
            <person name="Singh M."/>
            <person name="Singh A."/>
            <person name="Seah K."/>
            <person name="Emmerich C."/>
        </authorList>
    </citation>
    <scope>NUCLEOTIDE SEQUENCE</scope>
    <source>
        <strain evidence="1">DP1</strain>
    </source>
</reference>
<dbReference type="EMBL" id="CAMPGE010017150">
    <property type="protein sequence ID" value="CAI2375657.1"/>
    <property type="molecule type" value="Genomic_DNA"/>
</dbReference>
<dbReference type="AlphaFoldDB" id="A0AAD1XN11"/>
<accession>A0AAD1XN11</accession>
<keyword evidence="2" id="KW-1185">Reference proteome</keyword>
<organism evidence="1 2">
    <name type="scientific">Euplotes crassus</name>
    <dbReference type="NCBI Taxonomy" id="5936"/>
    <lineage>
        <taxon>Eukaryota</taxon>
        <taxon>Sar</taxon>
        <taxon>Alveolata</taxon>
        <taxon>Ciliophora</taxon>
        <taxon>Intramacronucleata</taxon>
        <taxon>Spirotrichea</taxon>
        <taxon>Hypotrichia</taxon>
        <taxon>Euplotida</taxon>
        <taxon>Euplotidae</taxon>
        <taxon>Moneuplotes</taxon>
    </lineage>
</organism>